<gene>
    <name evidence="1" type="ORF">Cocul_02067</name>
</gene>
<evidence type="ECO:0000313" key="1">
    <source>
        <dbReference type="EMBL" id="KQB83095.1"/>
    </source>
</evidence>
<evidence type="ECO:0000313" key="2">
    <source>
        <dbReference type="Proteomes" id="UP000050517"/>
    </source>
</evidence>
<dbReference type="EMBL" id="LKST01000004">
    <property type="protein sequence ID" value="KQB83095.1"/>
    <property type="molecule type" value="Genomic_DNA"/>
</dbReference>
<comment type="caution">
    <text evidence="1">The sequence shown here is derived from an EMBL/GenBank/DDBJ whole genome shotgun (WGS) entry which is preliminary data.</text>
</comment>
<dbReference type="AlphaFoldDB" id="A0A0Q0Z1M9"/>
<dbReference type="STRING" id="1544416.Cocul_02067"/>
<reference evidence="1 2" key="1">
    <citation type="submission" date="2015-10" db="EMBL/GenBank/DDBJ databases">
        <title>Corynebacteirum lowii and Corynebacterium oculi species nova, derived from human clinical disease and and emended description of Corynebacterium mastiditis.</title>
        <authorList>
            <person name="Bernard K."/>
            <person name="Pacheco A.L."/>
            <person name="Mcdougall C."/>
            <person name="Burtx T."/>
            <person name="Weibe D."/>
            <person name="Tyler S."/>
            <person name="Olson A.B."/>
            <person name="Cnockaert M."/>
            <person name="Eguchi H."/>
            <person name="Kuwahara T."/>
            <person name="Nakayama-Imaohji H."/>
            <person name="Boudewijins M."/>
            <person name="Van Hoecke F."/>
            <person name="Bernier A.-M."/>
            <person name="Vandamme P."/>
        </authorList>
    </citation>
    <scope>NUCLEOTIDE SEQUENCE [LARGE SCALE GENOMIC DNA]</scope>
    <source>
        <strain evidence="1 2">NML 130210</strain>
    </source>
</reference>
<accession>A0A0Q0Z1M9</accession>
<keyword evidence="2" id="KW-1185">Reference proteome</keyword>
<proteinExistence type="predicted"/>
<dbReference type="Proteomes" id="UP000050517">
    <property type="component" value="Unassembled WGS sequence"/>
</dbReference>
<organism evidence="1 2">
    <name type="scientific">Corynebacterium oculi</name>
    <dbReference type="NCBI Taxonomy" id="1544416"/>
    <lineage>
        <taxon>Bacteria</taxon>
        <taxon>Bacillati</taxon>
        <taxon>Actinomycetota</taxon>
        <taxon>Actinomycetes</taxon>
        <taxon>Mycobacteriales</taxon>
        <taxon>Corynebacteriaceae</taxon>
        <taxon>Corynebacterium</taxon>
    </lineage>
</organism>
<protein>
    <submittedName>
        <fullName evidence="1">Uncharacterized protein</fullName>
    </submittedName>
</protein>
<name>A0A0Q0Z1M9_9CORY</name>
<sequence>MAFGSSSFCPPILKIYLRSTIITQQEQRLPCSASPNNTLPTKNIFTNAIDFFSTVYVIHKNIISTVFPVVTVGYC</sequence>